<dbReference type="EMBL" id="JAVFWL010000001">
    <property type="protein sequence ID" value="KAK6727066.1"/>
    <property type="molecule type" value="Genomic_DNA"/>
</dbReference>
<evidence type="ECO:0000313" key="2">
    <source>
        <dbReference type="Proteomes" id="UP001303046"/>
    </source>
</evidence>
<comment type="caution">
    <text evidence="1">The sequence shown here is derived from an EMBL/GenBank/DDBJ whole genome shotgun (WGS) entry which is preliminary data.</text>
</comment>
<accession>A0ABR1BMQ3</accession>
<keyword evidence="2" id="KW-1185">Reference proteome</keyword>
<gene>
    <name evidence="1" type="primary">Necator_chrI.g1142</name>
    <name evidence="1" type="ORF">RB195_005018</name>
</gene>
<sequence>MFRQVGFLQSLWYRSNQKPQQIHYQKVVDKVHLHVSFIRSLSLPMKVVLTFTWLILYCVQPKTVKRYGDPVVRRKPRMQEPLTRNHTSDSTNEGEIDRNLTTFSDLARKYTAARNLLKKFLANSSDAYIDNIIENEAKTLGGTAQPDDDKERKSVTLDGRRSINTPCFSKHMLYVQESEQKGCQGAVRFASRVCSEFLDCMARVETSYWICKPKICNRFRKMPEHDYCLDFLFKCN</sequence>
<dbReference type="Proteomes" id="UP001303046">
    <property type="component" value="Unassembled WGS sequence"/>
</dbReference>
<name>A0ABR1BMQ3_NECAM</name>
<organism evidence="1 2">
    <name type="scientific">Necator americanus</name>
    <name type="common">Human hookworm</name>
    <dbReference type="NCBI Taxonomy" id="51031"/>
    <lineage>
        <taxon>Eukaryota</taxon>
        <taxon>Metazoa</taxon>
        <taxon>Ecdysozoa</taxon>
        <taxon>Nematoda</taxon>
        <taxon>Chromadorea</taxon>
        <taxon>Rhabditida</taxon>
        <taxon>Rhabditina</taxon>
        <taxon>Rhabditomorpha</taxon>
        <taxon>Strongyloidea</taxon>
        <taxon>Ancylostomatidae</taxon>
        <taxon>Bunostominae</taxon>
        <taxon>Necator</taxon>
    </lineage>
</organism>
<proteinExistence type="predicted"/>
<reference evidence="1 2" key="1">
    <citation type="submission" date="2023-08" db="EMBL/GenBank/DDBJ databases">
        <title>A Necator americanus chromosomal reference genome.</title>
        <authorList>
            <person name="Ilik V."/>
            <person name="Petrzelkova K.J."/>
            <person name="Pardy F."/>
            <person name="Fuh T."/>
            <person name="Niatou-Singa F.S."/>
            <person name="Gouil Q."/>
            <person name="Baker L."/>
            <person name="Ritchie M.E."/>
            <person name="Jex A.R."/>
            <person name="Gazzola D."/>
            <person name="Li H."/>
            <person name="Toshio Fujiwara R."/>
            <person name="Zhan B."/>
            <person name="Aroian R.V."/>
            <person name="Pafco B."/>
            <person name="Schwarz E.M."/>
        </authorList>
    </citation>
    <scope>NUCLEOTIDE SEQUENCE [LARGE SCALE GENOMIC DNA]</scope>
    <source>
        <strain evidence="1 2">Aroian</strain>
        <tissue evidence="1">Whole animal</tissue>
    </source>
</reference>
<evidence type="ECO:0000313" key="1">
    <source>
        <dbReference type="EMBL" id="KAK6727066.1"/>
    </source>
</evidence>
<protein>
    <submittedName>
        <fullName evidence="1">Uncharacterized protein</fullName>
    </submittedName>
</protein>